<dbReference type="Pfam" id="PF00593">
    <property type="entry name" value="TonB_dep_Rec_b-barrel"/>
    <property type="match status" value="1"/>
</dbReference>
<sequence>MKRRLMLFWAFLCMSIGLMTAQTSTVTGVVTSDETGEPIVGASVLVVGTQMGTITDIDGKFTISNVPADAKRLRISYIGMLTQEVHIRSGLIQVRLVTDSELLDEVMVVAFGTQKKSAFTGAATVLDSKDLEKHIATNVTNALVGATPGLQMRGGSGAPGAGNASINIRGISSLSLSTEPLIIVDGAPYSASLSNIPQSDIASVTVLKDAASAALYGARGASGVILITTKTGQNQKPRVSVDVKWGSNSRAVQDYETINDPGHYYEAIYSQYYNYYYYAQGQSAANANLNANTTMLSHLAYNVYTVPDGEQLIGLDGRLNPNATLGRAYEANGETYYLYPDNWTDAAYSNSLRQEYTANISGANDKGSFYASMGYLDDDGIIEFSSFQRFTARFKADYQATKWLKLGANVGYVNSTTKSNSNMNTSLNSTNLMYYTSSIAPIYPIYVRVLDENGNPVIRTDENGNPQYDYGVAGTSYPGLTRPFMSTNNPLGTNRYNTDESKGQQFNGNFSLDLTLTDFLKFSATSTITWGHTNTSLLTTGLYGPAVSVGGRIEKSQTDAVRQNHVQTLSYFDQFGKHNVNVMLGHEYYDTKTTYLYAYGEGLFSQDIPEINASANKVSSNSYTSEYNVEGYFGSVQYNYDDKYFLSGSYRRDASSRFAKENRWGNFWSAGAAWLINKESFFQVPWVDELKLKLSIGQQGNDNVGDWAYIDLYSLSAVDETQMSATFSRMGNPDITWETTTNLNVGLEFSLFKNRLSGTLDFYNKKTTDLLFWLNIPESAGTRGYYDNIGDIRNRGVELTLQGSVIRTKNIDWSLSFNISHNKDEILSLPESKVGVLGGYSADWKWYAVGGSIYNYMIPEYAGVDDKGQALYWVDADMVNSTGASDTNRPAKNHSYTTTDPNSASRYLQGSSLPDVFGGFGTTLTAYGFDLSLTFDYQIGGKVYDARYASLMSNISGAGSAGNAIHVDALKAWTPNNTQSDIPRMQYMDQYTTARSNRFMTSASYLNFQSFTVGYTLPKKLIARLGIENLRIYASGENLCFWSARKGLDPRYSYNENTQVNVYSPVRTIMGGLQLTF</sequence>
<dbReference type="Gene3D" id="2.40.170.20">
    <property type="entry name" value="TonB-dependent receptor, beta-barrel domain"/>
    <property type="match status" value="1"/>
</dbReference>
<keyword evidence="6 8" id="KW-0472">Membrane</keyword>
<comment type="caution">
    <text evidence="14">The sequence shown here is derived from an EMBL/GenBank/DDBJ whole genome shotgun (WGS) entry which is preliminary data.</text>
</comment>
<keyword evidence="5 9" id="KW-0798">TonB box</keyword>
<evidence type="ECO:0000259" key="12">
    <source>
        <dbReference type="Pfam" id="PF00593"/>
    </source>
</evidence>
<comment type="similarity">
    <text evidence="8 9">Belongs to the TonB-dependent receptor family.</text>
</comment>
<evidence type="ECO:0000256" key="10">
    <source>
        <dbReference type="SAM" id="MobiDB-lite"/>
    </source>
</evidence>
<keyword evidence="4 8" id="KW-0812">Transmembrane</keyword>
<reference evidence="14" key="1">
    <citation type="journal article" date="2021" name="PeerJ">
        <title>Extensive microbial diversity within the chicken gut microbiome revealed by metagenomics and culture.</title>
        <authorList>
            <person name="Gilroy R."/>
            <person name="Ravi A."/>
            <person name="Getino M."/>
            <person name="Pursley I."/>
            <person name="Horton D.L."/>
            <person name="Alikhan N.F."/>
            <person name="Baker D."/>
            <person name="Gharbi K."/>
            <person name="Hall N."/>
            <person name="Watson M."/>
            <person name="Adriaenssens E.M."/>
            <person name="Foster-Nyarko E."/>
            <person name="Jarju S."/>
            <person name="Secka A."/>
            <person name="Antonio M."/>
            <person name="Oren A."/>
            <person name="Chaudhuri R.R."/>
            <person name="La Ragione R."/>
            <person name="Hildebrand F."/>
            <person name="Pallen M.J."/>
        </authorList>
    </citation>
    <scope>NUCLEOTIDE SEQUENCE</scope>
    <source>
        <strain evidence="14">B3-3758</strain>
    </source>
</reference>
<dbReference type="Gene3D" id="2.170.130.10">
    <property type="entry name" value="TonB-dependent receptor, plug domain"/>
    <property type="match status" value="1"/>
</dbReference>
<dbReference type="InterPro" id="IPR023997">
    <property type="entry name" value="TonB-dep_OMP_SusC/RagA_CS"/>
</dbReference>
<keyword evidence="2 8" id="KW-0813">Transport</keyword>
<evidence type="ECO:0000256" key="2">
    <source>
        <dbReference type="ARBA" id="ARBA00022448"/>
    </source>
</evidence>
<dbReference type="Pfam" id="PF07715">
    <property type="entry name" value="Plug"/>
    <property type="match status" value="1"/>
</dbReference>
<evidence type="ECO:0000313" key="15">
    <source>
        <dbReference type="Proteomes" id="UP000824236"/>
    </source>
</evidence>
<dbReference type="Pfam" id="PF13715">
    <property type="entry name" value="CarbopepD_reg_2"/>
    <property type="match status" value="1"/>
</dbReference>
<protein>
    <submittedName>
        <fullName evidence="14">TonB-dependent receptor</fullName>
    </submittedName>
</protein>
<dbReference type="InterPro" id="IPR000531">
    <property type="entry name" value="Beta-barrel_TonB"/>
</dbReference>
<keyword evidence="7 8" id="KW-0998">Cell outer membrane</keyword>
<name>A0A9E2KIH3_9BACE</name>
<organism evidence="14 15">
    <name type="scientific">Candidatus Bacteroides intestinipullorum</name>
    <dbReference type="NCBI Taxonomy" id="2838471"/>
    <lineage>
        <taxon>Bacteria</taxon>
        <taxon>Pseudomonadati</taxon>
        <taxon>Bacteroidota</taxon>
        <taxon>Bacteroidia</taxon>
        <taxon>Bacteroidales</taxon>
        <taxon>Bacteroidaceae</taxon>
        <taxon>Bacteroides</taxon>
    </lineage>
</organism>
<proteinExistence type="inferred from homology"/>
<dbReference type="Proteomes" id="UP000824236">
    <property type="component" value="Unassembled WGS sequence"/>
</dbReference>
<evidence type="ECO:0000256" key="9">
    <source>
        <dbReference type="RuleBase" id="RU003357"/>
    </source>
</evidence>
<evidence type="ECO:0000256" key="6">
    <source>
        <dbReference type="ARBA" id="ARBA00023136"/>
    </source>
</evidence>
<evidence type="ECO:0000256" key="8">
    <source>
        <dbReference type="PROSITE-ProRule" id="PRU01360"/>
    </source>
</evidence>
<keyword evidence="3 8" id="KW-1134">Transmembrane beta strand</keyword>
<keyword evidence="14" id="KW-0675">Receptor</keyword>
<evidence type="ECO:0000256" key="1">
    <source>
        <dbReference type="ARBA" id="ARBA00004571"/>
    </source>
</evidence>
<feature type="domain" description="TonB-dependent receptor plug" evidence="13">
    <location>
        <begin position="117"/>
        <end position="224"/>
    </location>
</feature>
<dbReference type="PROSITE" id="PS52016">
    <property type="entry name" value="TONB_DEPENDENT_REC_3"/>
    <property type="match status" value="1"/>
</dbReference>
<dbReference type="InterPro" id="IPR037066">
    <property type="entry name" value="Plug_dom_sf"/>
</dbReference>
<dbReference type="EMBL" id="JAHLFO010000140">
    <property type="protein sequence ID" value="MBU3814864.1"/>
    <property type="molecule type" value="Genomic_DNA"/>
</dbReference>
<evidence type="ECO:0000259" key="13">
    <source>
        <dbReference type="Pfam" id="PF07715"/>
    </source>
</evidence>
<dbReference type="SUPFAM" id="SSF49464">
    <property type="entry name" value="Carboxypeptidase regulatory domain-like"/>
    <property type="match status" value="1"/>
</dbReference>
<evidence type="ECO:0000256" key="7">
    <source>
        <dbReference type="ARBA" id="ARBA00023237"/>
    </source>
</evidence>
<dbReference type="NCBIfam" id="TIGR04057">
    <property type="entry name" value="SusC_RagA_signa"/>
    <property type="match status" value="1"/>
</dbReference>
<comment type="subcellular location">
    <subcellularLocation>
        <location evidence="1 8">Cell outer membrane</location>
        <topology evidence="1 8">Multi-pass membrane protein</topology>
    </subcellularLocation>
</comment>
<dbReference type="SUPFAM" id="SSF56935">
    <property type="entry name" value="Porins"/>
    <property type="match status" value="1"/>
</dbReference>
<dbReference type="InterPro" id="IPR008969">
    <property type="entry name" value="CarboxyPept-like_regulatory"/>
</dbReference>
<dbReference type="NCBIfam" id="TIGR04056">
    <property type="entry name" value="OMP_RagA_SusC"/>
    <property type="match status" value="1"/>
</dbReference>
<accession>A0A9E2KIH3</accession>
<evidence type="ECO:0000313" key="14">
    <source>
        <dbReference type="EMBL" id="MBU3814864.1"/>
    </source>
</evidence>
<evidence type="ECO:0000256" key="11">
    <source>
        <dbReference type="SAM" id="SignalP"/>
    </source>
</evidence>
<keyword evidence="11" id="KW-0732">Signal</keyword>
<feature type="domain" description="TonB-dependent receptor-like beta-barrel" evidence="12">
    <location>
        <begin position="463"/>
        <end position="1030"/>
    </location>
</feature>
<dbReference type="GO" id="GO:0009279">
    <property type="term" value="C:cell outer membrane"/>
    <property type="evidence" value="ECO:0007669"/>
    <property type="project" value="UniProtKB-SubCell"/>
</dbReference>
<feature type="chain" id="PRO_5039260503" evidence="11">
    <location>
        <begin position="22"/>
        <end position="1077"/>
    </location>
</feature>
<dbReference type="InterPro" id="IPR036942">
    <property type="entry name" value="Beta-barrel_TonB_sf"/>
</dbReference>
<evidence type="ECO:0000256" key="4">
    <source>
        <dbReference type="ARBA" id="ARBA00022692"/>
    </source>
</evidence>
<evidence type="ECO:0000256" key="5">
    <source>
        <dbReference type="ARBA" id="ARBA00023077"/>
    </source>
</evidence>
<dbReference type="InterPro" id="IPR012910">
    <property type="entry name" value="Plug_dom"/>
</dbReference>
<feature type="region of interest" description="Disordered" evidence="10">
    <location>
        <begin position="884"/>
        <end position="903"/>
    </location>
</feature>
<dbReference type="InterPro" id="IPR039426">
    <property type="entry name" value="TonB-dep_rcpt-like"/>
</dbReference>
<dbReference type="InterPro" id="IPR023996">
    <property type="entry name" value="TonB-dep_OMP_SusC/RagA"/>
</dbReference>
<gene>
    <name evidence="14" type="ORF">H9791_10280</name>
</gene>
<reference evidence="14" key="2">
    <citation type="submission" date="2021-04" db="EMBL/GenBank/DDBJ databases">
        <authorList>
            <person name="Gilroy R."/>
        </authorList>
    </citation>
    <scope>NUCLEOTIDE SEQUENCE</scope>
    <source>
        <strain evidence="14">B3-3758</strain>
    </source>
</reference>
<evidence type="ECO:0000256" key="3">
    <source>
        <dbReference type="ARBA" id="ARBA00022452"/>
    </source>
</evidence>
<dbReference type="AlphaFoldDB" id="A0A9E2KIH3"/>
<feature type="signal peptide" evidence="11">
    <location>
        <begin position="1"/>
        <end position="21"/>
    </location>
</feature>
<dbReference type="Gene3D" id="2.60.40.1120">
    <property type="entry name" value="Carboxypeptidase-like, regulatory domain"/>
    <property type="match status" value="1"/>
</dbReference>